<accession>A0A852S636</accession>
<dbReference type="Proteomes" id="UP000581087">
    <property type="component" value="Unassembled WGS sequence"/>
</dbReference>
<evidence type="ECO:0000313" key="1">
    <source>
        <dbReference type="EMBL" id="NYD67556.1"/>
    </source>
</evidence>
<name>A0A852S636_9MICO</name>
<proteinExistence type="predicted"/>
<dbReference type="RefSeq" id="WP_164989867.1">
    <property type="nucleotide sequence ID" value="NZ_JACCBI010000001.1"/>
</dbReference>
<comment type="caution">
    <text evidence="1">The sequence shown here is derived from an EMBL/GenBank/DDBJ whole genome shotgun (WGS) entry which is preliminary data.</text>
</comment>
<organism evidence="1 2">
    <name type="scientific">Agromyces atrinae</name>
    <dbReference type="NCBI Taxonomy" id="592376"/>
    <lineage>
        <taxon>Bacteria</taxon>
        <taxon>Bacillati</taxon>
        <taxon>Actinomycetota</taxon>
        <taxon>Actinomycetes</taxon>
        <taxon>Micrococcales</taxon>
        <taxon>Microbacteriaceae</taxon>
        <taxon>Agromyces</taxon>
    </lineage>
</organism>
<dbReference type="EMBL" id="JACCBI010000001">
    <property type="protein sequence ID" value="NYD67556.1"/>
    <property type="molecule type" value="Genomic_DNA"/>
</dbReference>
<sequence>MVLDAWSEGAMLMLFIDDDRLSYLELAPTEPDGSFAEFPSTDAIVT</sequence>
<evidence type="ECO:0000313" key="2">
    <source>
        <dbReference type="Proteomes" id="UP000581087"/>
    </source>
</evidence>
<dbReference type="AlphaFoldDB" id="A0A852S636"/>
<reference evidence="1 2" key="1">
    <citation type="submission" date="2020-07" db="EMBL/GenBank/DDBJ databases">
        <title>Sequencing the genomes of 1000 actinobacteria strains.</title>
        <authorList>
            <person name="Klenk H.-P."/>
        </authorList>
    </citation>
    <scope>NUCLEOTIDE SEQUENCE [LARGE SCALE GENOMIC DNA]</scope>
    <source>
        <strain evidence="1 2">DSM 23870</strain>
    </source>
</reference>
<protein>
    <submittedName>
        <fullName evidence="1">Uncharacterized protein</fullName>
    </submittedName>
</protein>
<gene>
    <name evidence="1" type="ORF">BJ972_002075</name>
</gene>